<keyword evidence="2" id="KW-1185">Reference proteome</keyword>
<name>A0A2K9LPQ7_9GAMM</name>
<gene>
    <name evidence="1" type="ORF">Kalk_18505</name>
</gene>
<reference evidence="2" key="1">
    <citation type="submission" date="2017-08" db="EMBL/GenBank/DDBJ databases">
        <title>Direct submision.</title>
        <authorList>
            <person name="Kim S.-J."/>
            <person name="Rhee S.-K."/>
        </authorList>
    </citation>
    <scope>NUCLEOTIDE SEQUENCE [LARGE SCALE GENOMIC DNA]</scope>
    <source>
        <strain evidence="2">GI5</strain>
    </source>
</reference>
<dbReference type="PANTHER" id="PTHR39456:SF1">
    <property type="entry name" value="METAL-DEPENDENT HYDROLASE"/>
    <property type="match status" value="1"/>
</dbReference>
<sequence>MSQAHLFAPLQPRHSQTSTNIKISDTTQQEQHMGSYQAQVAVGVEVKPRQMDFNFPDEIPRYWFDDNPYITHFLNALSSVFPEGERFFIETVRHYQNQIDDPQLLKDIRGFIGQEAHHGKQHEAFNQLIEKQGYPLGAFGRFVKKRLAATRDFLSPAQRLGITIALEHFTAILAHQALADPTFTAKAPQPFKNLILWHAIEETEHKAVAYDVFQTVCGDNAIRKGTMMRVSVFFWVHIFSLQAILLWRDGMPIRPIKFFDAVNFLIGKPGLLRKVARDYLDYYKSDFHPWQHDNRDLIANWKTQFSDLANQVKS</sequence>
<evidence type="ECO:0000313" key="1">
    <source>
        <dbReference type="EMBL" id="AUM14292.1"/>
    </source>
</evidence>
<evidence type="ECO:0000313" key="2">
    <source>
        <dbReference type="Proteomes" id="UP000235116"/>
    </source>
</evidence>
<dbReference type="KEGG" id="kak:Kalk_18505"/>
<dbReference type="AlphaFoldDB" id="A0A2K9LPQ7"/>
<dbReference type="PIRSF" id="PIRSF007580">
    <property type="entry name" value="UCP07580"/>
    <property type="match status" value="1"/>
</dbReference>
<evidence type="ECO:0008006" key="3">
    <source>
        <dbReference type="Google" id="ProtNLM"/>
    </source>
</evidence>
<dbReference type="Pfam" id="PF10118">
    <property type="entry name" value="Metal_hydrol"/>
    <property type="match status" value="1"/>
</dbReference>
<organism evidence="1 2">
    <name type="scientific">Ketobacter alkanivorans</name>
    <dbReference type="NCBI Taxonomy" id="1917421"/>
    <lineage>
        <taxon>Bacteria</taxon>
        <taxon>Pseudomonadati</taxon>
        <taxon>Pseudomonadota</taxon>
        <taxon>Gammaproteobacteria</taxon>
        <taxon>Pseudomonadales</taxon>
        <taxon>Ketobacteraceae</taxon>
        <taxon>Ketobacter</taxon>
    </lineage>
</organism>
<accession>A0A2K9LPQ7</accession>
<dbReference type="EMBL" id="CP022684">
    <property type="protein sequence ID" value="AUM14292.1"/>
    <property type="molecule type" value="Genomic_DNA"/>
</dbReference>
<dbReference type="PANTHER" id="PTHR39456">
    <property type="entry name" value="METAL-DEPENDENT HYDROLASE"/>
    <property type="match status" value="1"/>
</dbReference>
<dbReference type="Proteomes" id="UP000235116">
    <property type="component" value="Chromosome"/>
</dbReference>
<protein>
    <recommendedName>
        <fullName evidence="3">Metal-dependent hydrolase</fullName>
    </recommendedName>
</protein>
<dbReference type="InterPro" id="IPR016516">
    <property type="entry name" value="UCP07580"/>
</dbReference>
<proteinExistence type="predicted"/>